<name>A0A0C3BUY3_HEBCY</name>
<dbReference type="EMBL" id="KN831782">
    <property type="protein sequence ID" value="KIM40480.1"/>
    <property type="molecule type" value="Genomic_DNA"/>
</dbReference>
<dbReference type="SUPFAM" id="SSF52047">
    <property type="entry name" value="RNI-like"/>
    <property type="match status" value="1"/>
</dbReference>
<gene>
    <name evidence="1" type="ORF">M413DRAFT_162350</name>
</gene>
<dbReference type="InterPro" id="IPR032675">
    <property type="entry name" value="LRR_dom_sf"/>
</dbReference>
<sequence>MATDKNALLESITHLELRKHNLLRELEDVNLELGVQRAQYSRLLNNDSFVYRLPNELLTGILINLQRSVRYPLKPGMIPFQVTASHVSRRWRDVVLSTPLLWNTIDFRIRPMNHVQGRILSQLDAYLTRSDTCFLDITLDFHIVDDLSSYFDLLAAHSRRWRRLAIVTRYEQVDDIQNLLKNIPTIGFEHLSLSLGKPQEGSLSPRKPYATISPTILLAGCPSLTFVRLAGLALGNLHPPLTTVTTLHLDGWTRNFMTHDQLKAILEASVSLVNLSLNQLHIHHPRDPLEVIHPVSLPNLQCLRLLGPCSPVSRLLSLMDTPKLLSLSLQDIDTFDSNILPSVQSLSMDRCALDDLEVAHLFRSFPSVEFLSIDESLPDIYYMLRPNLDQPHPWPRLRTISLRALPAIDVHQFCNLVFTLQQIDKSPLAKVYLDRRSRTSLRTKHRLDWLQDQLQVEHCDVTEPWPLGLGYEDAHDLLE</sequence>
<evidence type="ECO:0000313" key="2">
    <source>
        <dbReference type="Proteomes" id="UP000053424"/>
    </source>
</evidence>
<dbReference type="STRING" id="686832.A0A0C3BUY3"/>
<reference evidence="2" key="2">
    <citation type="submission" date="2015-01" db="EMBL/GenBank/DDBJ databases">
        <title>Evolutionary Origins and Diversification of the Mycorrhizal Mutualists.</title>
        <authorList>
            <consortium name="DOE Joint Genome Institute"/>
            <consortium name="Mycorrhizal Genomics Consortium"/>
            <person name="Kohler A."/>
            <person name="Kuo A."/>
            <person name="Nagy L.G."/>
            <person name="Floudas D."/>
            <person name="Copeland A."/>
            <person name="Barry K.W."/>
            <person name="Cichocki N."/>
            <person name="Veneault-Fourrey C."/>
            <person name="LaButti K."/>
            <person name="Lindquist E.A."/>
            <person name="Lipzen A."/>
            <person name="Lundell T."/>
            <person name="Morin E."/>
            <person name="Murat C."/>
            <person name="Riley R."/>
            <person name="Ohm R."/>
            <person name="Sun H."/>
            <person name="Tunlid A."/>
            <person name="Henrissat B."/>
            <person name="Grigoriev I.V."/>
            <person name="Hibbett D.S."/>
            <person name="Martin F."/>
        </authorList>
    </citation>
    <scope>NUCLEOTIDE SEQUENCE [LARGE SCALE GENOMIC DNA]</scope>
    <source>
        <strain evidence="2">h7</strain>
    </source>
</reference>
<dbReference type="AlphaFoldDB" id="A0A0C3BUY3"/>
<protein>
    <submittedName>
        <fullName evidence="1">Uncharacterized protein</fullName>
    </submittedName>
</protein>
<dbReference type="PANTHER" id="PTHR38926:SF72">
    <property type="entry name" value="IM:7136021-RELATED"/>
    <property type="match status" value="1"/>
</dbReference>
<dbReference type="OrthoDB" id="3203373at2759"/>
<organism evidence="1 2">
    <name type="scientific">Hebeloma cylindrosporum</name>
    <dbReference type="NCBI Taxonomy" id="76867"/>
    <lineage>
        <taxon>Eukaryota</taxon>
        <taxon>Fungi</taxon>
        <taxon>Dikarya</taxon>
        <taxon>Basidiomycota</taxon>
        <taxon>Agaricomycotina</taxon>
        <taxon>Agaricomycetes</taxon>
        <taxon>Agaricomycetidae</taxon>
        <taxon>Agaricales</taxon>
        <taxon>Agaricineae</taxon>
        <taxon>Hymenogastraceae</taxon>
        <taxon>Hebeloma</taxon>
    </lineage>
</organism>
<accession>A0A0C3BUY3</accession>
<proteinExistence type="predicted"/>
<dbReference type="Gene3D" id="1.20.1280.50">
    <property type="match status" value="1"/>
</dbReference>
<dbReference type="HOGENOM" id="CLU_020999_3_2_1"/>
<evidence type="ECO:0000313" key="1">
    <source>
        <dbReference type="EMBL" id="KIM40480.1"/>
    </source>
</evidence>
<dbReference type="Gene3D" id="3.80.10.10">
    <property type="entry name" value="Ribonuclease Inhibitor"/>
    <property type="match status" value="1"/>
</dbReference>
<dbReference type="PANTHER" id="PTHR38926">
    <property type="entry name" value="F-BOX DOMAIN CONTAINING PROTEIN, EXPRESSED"/>
    <property type="match status" value="1"/>
</dbReference>
<dbReference type="Proteomes" id="UP000053424">
    <property type="component" value="Unassembled WGS sequence"/>
</dbReference>
<keyword evidence="2" id="KW-1185">Reference proteome</keyword>
<reference evidence="1 2" key="1">
    <citation type="submission" date="2014-04" db="EMBL/GenBank/DDBJ databases">
        <authorList>
            <consortium name="DOE Joint Genome Institute"/>
            <person name="Kuo A."/>
            <person name="Gay G."/>
            <person name="Dore J."/>
            <person name="Kohler A."/>
            <person name="Nagy L.G."/>
            <person name="Floudas D."/>
            <person name="Copeland A."/>
            <person name="Barry K.W."/>
            <person name="Cichocki N."/>
            <person name="Veneault-Fourrey C."/>
            <person name="LaButti K."/>
            <person name="Lindquist E.A."/>
            <person name="Lipzen A."/>
            <person name="Lundell T."/>
            <person name="Morin E."/>
            <person name="Murat C."/>
            <person name="Sun H."/>
            <person name="Tunlid A."/>
            <person name="Henrissat B."/>
            <person name="Grigoriev I.V."/>
            <person name="Hibbett D.S."/>
            <person name="Martin F."/>
            <person name="Nordberg H.P."/>
            <person name="Cantor M.N."/>
            <person name="Hua S.X."/>
        </authorList>
    </citation>
    <scope>NUCLEOTIDE SEQUENCE [LARGE SCALE GENOMIC DNA]</scope>
    <source>
        <strain evidence="2">h7</strain>
    </source>
</reference>